<dbReference type="Gene3D" id="1.10.10.10">
    <property type="entry name" value="Winged helix-like DNA-binding domain superfamily/Winged helix DNA-binding domain"/>
    <property type="match status" value="1"/>
</dbReference>
<evidence type="ECO:0000313" key="2">
    <source>
        <dbReference type="EMBL" id="MFC7705582.1"/>
    </source>
</evidence>
<keyword evidence="3" id="KW-1185">Reference proteome</keyword>
<dbReference type="InterPro" id="IPR036388">
    <property type="entry name" value="WH-like_DNA-bd_sf"/>
</dbReference>
<evidence type="ECO:0000259" key="1">
    <source>
        <dbReference type="PROSITE" id="PS50995"/>
    </source>
</evidence>
<dbReference type="SUPFAM" id="SSF46785">
    <property type="entry name" value="Winged helix' DNA-binding domain"/>
    <property type="match status" value="1"/>
</dbReference>
<dbReference type="SMART" id="SM00347">
    <property type="entry name" value="HTH_MARR"/>
    <property type="match status" value="1"/>
</dbReference>
<accession>A0ABW2ULJ1</accession>
<comment type="caution">
    <text evidence="2">The sequence shown here is derived from an EMBL/GenBank/DDBJ whole genome shotgun (WGS) entry which is preliminary data.</text>
</comment>
<organism evidence="2 3">
    <name type="scientific">Plastorhodobacter daqingensis</name>
    <dbReference type="NCBI Taxonomy" id="1387281"/>
    <lineage>
        <taxon>Bacteria</taxon>
        <taxon>Pseudomonadati</taxon>
        <taxon>Pseudomonadota</taxon>
        <taxon>Alphaproteobacteria</taxon>
        <taxon>Rhodobacterales</taxon>
        <taxon>Paracoccaceae</taxon>
        <taxon>Plastorhodobacter</taxon>
    </lineage>
</organism>
<dbReference type="InterPro" id="IPR039422">
    <property type="entry name" value="MarR/SlyA-like"/>
</dbReference>
<proteinExistence type="predicted"/>
<dbReference type="PANTHER" id="PTHR33164">
    <property type="entry name" value="TRANSCRIPTIONAL REGULATOR, MARR FAMILY"/>
    <property type="match status" value="1"/>
</dbReference>
<feature type="domain" description="HTH marR-type" evidence="1">
    <location>
        <begin position="18"/>
        <end position="149"/>
    </location>
</feature>
<name>A0ABW2ULJ1_9RHOB</name>
<dbReference type="Pfam" id="PF01047">
    <property type="entry name" value="MarR"/>
    <property type="match status" value="1"/>
</dbReference>
<evidence type="ECO:0000313" key="3">
    <source>
        <dbReference type="Proteomes" id="UP001596516"/>
    </source>
</evidence>
<dbReference type="EMBL" id="JBHTFQ010000008">
    <property type="protein sequence ID" value="MFC7705582.1"/>
    <property type="molecule type" value="Genomic_DNA"/>
</dbReference>
<sequence>MTSAKSPSPAEDHPFLPQESLGYALKRAQQALRLHMDRQLKSLGLTAPQYNVLCSLEAEPGASNARLARRAFVTPQTMQSMLVKLERAGLIARTPDTEHGRIQRTELTEKGRETVLEAHQAVQETERLARKAASPDAAVMLTRIAEALA</sequence>
<protein>
    <submittedName>
        <fullName evidence="2">MarR family winged helix-turn-helix transcriptional regulator</fullName>
    </submittedName>
</protein>
<dbReference type="Proteomes" id="UP001596516">
    <property type="component" value="Unassembled WGS sequence"/>
</dbReference>
<gene>
    <name evidence="2" type="ORF">ACFQXB_15430</name>
</gene>
<dbReference type="PROSITE" id="PS50995">
    <property type="entry name" value="HTH_MARR_2"/>
    <property type="match status" value="1"/>
</dbReference>
<reference evidence="3" key="1">
    <citation type="journal article" date="2019" name="Int. J. Syst. Evol. Microbiol.">
        <title>The Global Catalogue of Microorganisms (GCM) 10K type strain sequencing project: providing services to taxonomists for standard genome sequencing and annotation.</title>
        <authorList>
            <consortium name="The Broad Institute Genomics Platform"/>
            <consortium name="The Broad Institute Genome Sequencing Center for Infectious Disease"/>
            <person name="Wu L."/>
            <person name="Ma J."/>
        </authorList>
    </citation>
    <scope>NUCLEOTIDE SEQUENCE [LARGE SCALE GENOMIC DNA]</scope>
    <source>
        <strain evidence="3">CGMCC 1.12750</strain>
    </source>
</reference>
<dbReference type="InterPro" id="IPR036390">
    <property type="entry name" value="WH_DNA-bd_sf"/>
</dbReference>
<dbReference type="PANTHER" id="PTHR33164:SF43">
    <property type="entry name" value="HTH-TYPE TRANSCRIPTIONAL REPRESSOR YETL"/>
    <property type="match status" value="1"/>
</dbReference>
<dbReference type="RefSeq" id="WP_377405632.1">
    <property type="nucleotide sequence ID" value="NZ_JBHTFQ010000008.1"/>
</dbReference>
<dbReference type="InterPro" id="IPR000835">
    <property type="entry name" value="HTH_MarR-typ"/>
</dbReference>